<dbReference type="EMBL" id="GBRH01196975">
    <property type="protein sequence ID" value="JAE00921.1"/>
    <property type="molecule type" value="Transcribed_RNA"/>
</dbReference>
<reference evidence="2" key="1">
    <citation type="submission" date="2014-09" db="EMBL/GenBank/DDBJ databases">
        <authorList>
            <person name="Magalhaes I.L.F."/>
            <person name="Oliveira U."/>
            <person name="Santos F.R."/>
            <person name="Vidigal T.H.D.A."/>
            <person name="Brescovit A.D."/>
            <person name="Santos A.J."/>
        </authorList>
    </citation>
    <scope>NUCLEOTIDE SEQUENCE</scope>
    <source>
        <tissue evidence="2">Shoot tissue taken approximately 20 cm above the soil surface</tissue>
    </source>
</reference>
<organism evidence="2">
    <name type="scientific">Arundo donax</name>
    <name type="common">Giant reed</name>
    <name type="synonym">Donax arundinaceus</name>
    <dbReference type="NCBI Taxonomy" id="35708"/>
    <lineage>
        <taxon>Eukaryota</taxon>
        <taxon>Viridiplantae</taxon>
        <taxon>Streptophyta</taxon>
        <taxon>Embryophyta</taxon>
        <taxon>Tracheophyta</taxon>
        <taxon>Spermatophyta</taxon>
        <taxon>Magnoliopsida</taxon>
        <taxon>Liliopsida</taxon>
        <taxon>Poales</taxon>
        <taxon>Poaceae</taxon>
        <taxon>PACMAD clade</taxon>
        <taxon>Arundinoideae</taxon>
        <taxon>Arundineae</taxon>
        <taxon>Arundo</taxon>
    </lineage>
</organism>
<feature type="compositionally biased region" description="Low complexity" evidence="1">
    <location>
        <begin position="33"/>
        <end position="43"/>
    </location>
</feature>
<sequence length="49" mass="5553">MRRRPRARRLSGEGTTRRCLPPRPRTPIRTRRTPTTTEPGAPTSSASRP</sequence>
<name>A0A0A9ESQ1_ARUDO</name>
<proteinExistence type="predicted"/>
<feature type="region of interest" description="Disordered" evidence="1">
    <location>
        <begin position="1"/>
        <end position="49"/>
    </location>
</feature>
<protein>
    <submittedName>
        <fullName evidence="2">Uncharacterized protein</fullName>
    </submittedName>
</protein>
<accession>A0A0A9ESQ1</accession>
<dbReference type="AlphaFoldDB" id="A0A0A9ESQ1"/>
<reference evidence="2" key="2">
    <citation type="journal article" date="2015" name="Data Brief">
        <title>Shoot transcriptome of the giant reed, Arundo donax.</title>
        <authorList>
            <person name="Barrero R.A."/>
            <person name="Guerrero F.D."/>
            <person name="Moolhuijzen P."/>
            <person name="Goolsby J.A."/>
            <person name="Tidwell J."/>
            <person name="Bellgard S.E."/>
            <person name="Bellgard M.I."/>
        </authorList>
    </citation>
    <scope>NUCLEOTIDE SEQUENCE</scope>
    <source>
        <tissue evidence="2">Shoot tissue taken approximately 20 cm above the soil surface</tissue>
    </source>
</reference>
<evidence type="ECO:0000256" key="1">
    <source>
        <dbReference type="SAM" id="MobiDB-lite"/>
    </source>
</evidence>
<evidence type="ECO:0000313" key="2">
    <source>
        <dbReference type="EMBL" id="JAE00921.1"/>
    </source>
</evidence>